<evidence type="ECO:0000313" key="2">
    <source>
        <dbReference type="EMBL" id="RMA97575.1"/>
    </source>
</evidence>
<evidence type="ECO:0000256" key="1">
    <source>
        <dbReference type="SAM" id="Phobius"/>
    </source>
</evidence>
<feature type="transmembrane region" description="Helical" evidence="1">
    <location>
        <begin position="109"/>
        <end position="130"/>
    </location>
</feature>
<dbReference type="Proteomes" id="UP000280842">
    <property type="component" value="Unassembled WGS sequence"/>
</dbReference>
<dbReference type="OrthoDB" id="9867955at2"/>
<organism evidence="2 3">
    <name type="scientific">Hydrogenothermus marinus</name>
    <dbReference type="NCBI Taxonomy" id="133270"/>
    <lineage>
        <taxon>Bacteria</taxon>
        <taxon>Pseudomonadati</taxon>
        <taxon>Aquificota</taxon>
        <taxon>Aquificia</taxon>
        <taxon>Aquificales</taxon>
        <taxon>Hydrogenothermaceae</taxon>
        <taxon>Hydrogenothermus</taxon>
    </lineage>
</organism>
<sequence length="131" mass="15558">MGVLKDIETALSVDEKVQKIFSYLAEKDIKEINEFFYFYKIRGSIEKGVLEIKMYFQFENKWRDIAKVDLEKDEFIEHIDKKLFKTLLYKENRYIIEYADRELKRISNVILSLIALILGILVALIISQILS</sequence>
<protein>
    <submittedName>
        <fullName evidence="2">Uncharacterized protein</fullName>
    </submittedName>
</protein>
<reference evidence="2 3" key="1">
    <citation type="submission" date="2018-10" db="EMBL/GenBank/DDBJ databases">
        <title>Genomic Encyclopedia of Archaeal and Bacterial Type Strains, Phase II (KMG-II): from individual species to whole genera.</title>
        <authorList>
            <person name="Goeker M."/>
        </authorList>
    </citation>
    <scope>NUCLEOTIDE SEQUENCE [LARGE SCALE GENOMIC DNA]</scope>
    <source>
        <strain evidence="2 3">VM1</strain>
    </source>
</reference>
<name>A0A3M0BST5_9AQUI</name>
<evidence type="ECO:0000313" key="3">
    <source>
        <dbReference type="Proteomes" id="UP000280842"/>
    </source>
</evidence>
<dbReference type="EMBL" id="REFO01000010">
    <property type="protein sequence ID" value="RMA97575.1"/>
    <property type="molecule type" value="Genomic_DNA"/>
</dbReference>
<dbReference type="AlphaFoldDB" id="A0A3M0BST5"/>
<keyword evidence="1" id="KW-0472">Membrane</keyword>
<keyword evidence="1" id="KW-0812">Transmembrane</keyword>
<comment type="caution">
    <text evidence="2">The sequence shown here is derived from an EMBL/GenBank/DDBJ whole genome shotgun (WGS) entry which is preliminary data.</text>
</comment>
<keyword evidence="3" id="KW-1185">Reference proteome</keyword>
<proteinExistence type="predicted"/>
<accession>A0A3M0BST5</accession>
<keyword evidence="1" id="KW-1133">Transmembrane helix</keyword>
<gene>
    <name evidence="2" type="ORF">CLV39_0192</name>
</gene>
<dbReference type="RefSeq" id="WP_121922353.1">
    <property type="nucleotide sequence ID" value="NZ_REFO01000010.1"/>
</dbReference>